<comment type="subunit">
    <text evidence="2">Monomer.</text>
</comment>
<comment type="function">
    <text evidence="1">Thiol-specific peroxidase that catalyzes the reduction of hydrogen peroxide and organic hydroperoxides to water and alcohols, respectively. Plays a role in cell protection against oxidative stress by detoxifying peroxides and as sensor of hydrogen peroxide-mediated signaling events.</text>
</comment>
<dbReference type="SUPFAM" id="SSF52833">
    <property type="entry name" value="Thioredoxin-like"/>
    <property type="match status" value="1"/>
</dbReference>
<evidence type="ECO:0000256" key="2">
    <source>
        <dbReference type="ARBA" id="ARBA00011245"/>
    </source>
</evidence>
<keyword evidence="8" id="KW-0676">Redox-active center</keyword>
<dbReference type="CDD" id="cd03017">
    <property type="entry name" value="PRX_BCP"/>
    <property type="match status" value="1"/>
</dbReference>
<evidence type="ECO:0000256" key="4">
    <source>
        <dbReference type="ARBA" id="ARBA00022559"/>
    </source>
</evidence>
<evidence type="ECO:0000256" key="8">
    <source>
        <dbReference type="ARBA" id="ARBA00023284"/>
    </source>
</evidence>
<name>A0A841R387_9FIRM</name>
<dbReference type="PANTHER" id="PTHR42801:SF4">
    <property type="entry name" value="AHPC_TSA FAMILY PROTEIN"/>
    <property type="match status" value="1"/>
</dbReference>
<evidence type="ECO:0000256" key="7">
    <source>
        <dbReference type="ARBA" id="ARBA00023157"/>
    </source>
</evidence>
<dbReference type="EMBL" id="JACHHI010000008">
    <property type="protein sequence ID" value="MBB6478345.1"/>
    <property type="molecule type" value="Genomic_DNA"/>
</dbReference>
<dbReference type="GO" id="GO:0008379">
    <property type="term" value="F:thioredoxin peroxidase activity"/>
    <property type="evidence" value="ECO:0007669"/>
    <property type="project" value="TreeGrafter"/>
</dbReference>
<dbReference type="EC" id="1.11.1.24" evidence="3"/>
<comment type="caution">
    <text evidence="15">The sequence shown here is derived from an EMBL/GenBank/DDBJ whole genome shotgun (WGS) entry which is preliminary data.</text>
</comment>
<dbReference type="GO" id="GO:0034599">
    <property type="term" value="P:cellular response to oxidative stress"/>
    <property type="evidence" value="ECO:0007669"/>
    <property type="project" value="TreeGrafter"/>
</dbReference>
<evidence type="ECO:0000256" key="13">
    <source>
        <dbReference type="PIRSR" id="PIRSR000239-1"/>
    </source>
</evidence>
<evidence type="ECO:0000256" key="6">
    <source>
        <dbReference type="ARBA" id="ARBA00023002"/>
    </source>
</evidence>
<keyword evidence="5" id="KW-0049">Antioxidant</keyword>
<comment type="similarity">
    <text evidence="10">Belongs to the peroxiredoxin family. BCP/PrxQ subfamily.</text>
</comment>
<dbReference type="RefSeq" id="WP_034440638.1">
    <property type="nucleotide sequence ID" value="NZ_CABWNB010000006.1"/>
</dbReference>
<dbReference type="OrthoDB" id="9812811at2"/>
<reference evidence="15 16" key="1">
    <citation type="submission" date="2020-08" db="EMBL/GenBank/DDBJ databases">
        <title>Genomic Encyclopedia of Type Strains, Phase IV (KMG-IV): sequencing the most valuable type-strain genomes for metagenomic binning, comparative biology and taxonomic classification.</title>
        <authorList>
            <person name="Goeker M."/>
        </authorList>
    </citation>
    <scope>NUCLEOTIDE SEQUENCE [LARGE SCALE GENOMIC DNA]</scope>
    <source>
        <strain evidence="15 16">DSM 21255</strain>
    </source>
</reference>
<dbReference type="InterPro" id="IPR036249">
    <property type="entry name" value="Thioredoxin-like_sf"/>
</dbReference>
<dbReference type="AlphaFoldDB" id="A0A841R387"/>
<accession>A0A841R387</accession>
<keyword evidence="7" id="KW-1015">Disulfide bond</keyword>
<evidence type="ECO:0000259" key="14">
    <source>
        <dbReference type="PROSITE" id="PS51352"/>
    </source>
</evidence>
<comment type="catalytic activity">
    <reaction evidence="12">
        <text>a hydroperoxide + [thioredoxin]-dithiol = an alcohol + [thioredoxin]-disulfide + H2O</text>
        <dbReference type="Rhea" id="RHEA:62620"/>
        <dbReference type="Rhea" id="RHEA-COMP:10698"/>
        <dbReference type="Rhea" id="RHEA-COMP:10700"/>
        <dbReference type="ChEBI" id="CHEBI:15377"/>
        <dbReference type="ChEBI" id="CHEBI:29950"/>
        <dbReference type="ChEBI" id="CHEBI:30879"/>
        <dbReference type="ChEBI" id="CHEBI:35924"/>
        <dbReference type="ChEBI" id="CHEBI:50058"/>
        <dbReference type="EC" id="1.11.1.24"/>
    </reaction>
</comment>
<dbReference type="PIRSF" id="PIRSF000239">
    <property type="entry name" value="AHPC"/>
    <property type="match status" value="1"/>
</dbReference>
<evidence type="ECO:0000256" key="3">
    <source>
        <dbReference type="ARBA" id="ARBA00013017"/>
    </source>
</evidence>
<proteinExistence type="inferred from homology"/>
<evidence type="ECO:0000256" key="12">
    <source>
        <dbReference type="ARBA" id="ARBA00049091"/>
    </source>
</evidence>
<dbReference type="InterPro" id="IPR024706">
    <property type="entry name" value="Peroxiredoxin_AhpC-typ"/>
</dbReference>
<dbReference type="PROSITE" id="PS51352">
    <property type="entry name" value="THIOREDOXIN_2"/>
    <property type="match status" value="1"/>
</dbReference>
<protein>
    <recommendedName>
        <fullName evidence="3">thioredoxin-dependent peroxiredoxin</fullName>
        <ecNumber evidence="3">1.11.1.24</ecNumber>
    </recommendedName>
    <alternativeName>
        <fullName evidence="11">Bacterioferritin comigratory protein</fullName>
    </alternativeName>
    <alternativeName>
        <fullName evidence="9">Thioredoxin peroxidase</fullName>
    </alternativeName>
</protein>
<sequence length="150" mass="16762">MANLEVGAQAPAFTAWADNGQTVTKDSLKGQKVILYFYPKDKTPGCTLEAQNFQRHIGDFQKLGYAVYGISRDDANSHQDFKAKEQLEFALLSDPQGQMCRDFGVLQTEDPSEKIARSTFVMDQQGVLTHIYHGVKPATHIQEILKDLQA</sequence>
<evidence type="ECO:0000256" key="9">
    <source>
        <dbReference type="ARBA" id="ARBA00032824"/>
    </source>
</evidence>
<dbReference type="PANTHER" id="PTHR42801">
    <property type="entry name" value="THIOREDOXIN-DEPENDENT PEROXIDE REDUCTASE"/>
    <property type="match status" value="1"/>
</dbReference>
<dbReference type="FunFam" id="3.40.30.10:FF:000007">
    <property type="entry name" value="Thioredoxin-dependent thiol peroxidase"/>
    <property type="match status" value="1"/>
</dbReference>
<dbReference type="InterPro" id="IPR013766">
    <property type="entry name" value="Thioredoxin_domain"/>
</dbReference>
<dbReference type="Pfam" id="PF00578">
    <property type="entry name" value="AhpC-TSA"/>
    <property type="match status" value="1"/>
</dbReference>
<dbReference type="InterPro" id="IPR050924">
    <property type="entry name" value="Peroxiredoxin_BCP/PrxQ"/>
</dbReference>
<dbReference type="Proteomes" id="UP000591941">
    <property type="component" value="Unassembled WGS sequence"/>
</dbReference>
<keyword evidence="4 15" id="KW-0575">Peroxidase</keyword>
<organism evidence="15 16">
    <name type="scientific">Negativicoccus succinicivorans</name>
    <dbReference type="NCBI Taxonomy" id="620903"/>
    <lineage>
        <taxon>Bacteria</taxon>
        <taxon>Bacillati</taxon>
        <taxon>Bacillota</taxon>
        <taxon>Negativicutes</taxon>
        <taxon>Veillonellales</taxon>
        <taxon>Veillonellaceae</taxon>
        <taxon>Negativicoccus</taxon>
    </lineage>
</organism>
<keyword evidence="6 15" id="KW-0560">Oxidoreductase</keyword>
<evidence type="ECO:0000256" key="1">
    <source>
        <dbReference type="ARBA" id="ARBA00003330"/>
    </source>
</evidence>
<evidence type="ECO:0000313" key="15">
    <source>
        <dbReference type="EMBL" id="MBB6478345.1"/>
    </source>
</evidence>
<dbReference type="GO" id="GO:0045454">
    <property type="term" value="P:cell redox homeostasis"/>
    <property type="evidence" value="ECO:0007669"/>
    <property type="project" value="TreeGrafter"/>
</dbReference>
<dbReference type="GO" id="GO:0005737">
    <property type="term" value="C:cytoplasm"/>
    <property type="evidence" value="ECO:0007669"/>
    <property type="project" value="TreeGrafter"/>
</dbReference>
<dbReference type="Gene3D" id="3.40.30.10">
    <property type="entry name" value="Glutaredoxin"/>
    <property type="match status" value="1"/>
</dbReference>
<dbReference type="GeneID" id="93486669"/>
<evidence type="ECO:0000256" key="10">
    <source>
        <dbReference type="ARBA" id="ARBA00038489"/>
    </source>
</evidence>
<evidence type="ECO:0000256" key="11">
    <source>
        <dbReference type="ARBA" id="ARBA00041373"/>
    </source>
</evidence>
<feature type="active site" description="Cysteine sulfenic acid (-SOH) intermediate; for peroxidase activity" evidence="13">
    <location>
        <position position="46"/>
    </location>
</feature>
<gene>
    <name evidence="15" type="ORF">HNR45_001416</name>
</gene>
<dbReference type="InterPro" id="IPR000866">
    <property type="entry name" value="AhpC/TSA"/>
</dbReference>
<keyword evidence="16" id="KW-1185">Reference proteome</keyword>
<evidence type="ECO:0000256" key="5">
    <source>
        <dbReference type="ARBA" id="ARBA00022862"/>
    </source>
</evidence>
<evidence type="ECO:0000313" key="16">
    <source>
        <dbReference type="Proteomes" id="UP000591941"/>
    </source>
</evidence>
<feature type="domain" description="Thioredoxin" evidence="14">
    <location>
        <begin position="4"/>
        <end position="150"/>
    </location>
</feature>